<accession>A0A450SEJ9</accession>
<dbReference type="Pfam" id="PF08308">
    <property type="entry name" value="PEGA"/>
    <property type="match status" value="2"/>
</dbReference>
<evidence type="ECO:0000259" key="3">
    <source>
        <dbReference type="Pfam" id="PF00656"/>
    </source>
</evidence>
<dbReference type="InterPro" id="IPR016187">
    <property type="entry name" value="CTDL_fold"/>
</dbReference>
<dbReference type="InterPro" id="IPR011600">
    <property type="entry name" value="Pept_C14_caspase"/>
</dbReference>
<feature type="region of interest" description="Disordered" evidence="2">
    <location>
        <begin position="504"/>
        <end position="554"/>
    </location>
</feature>
<reference evidence="6" key="1">
    <citation type="submission" date="2019-02" db="EMBL/GenBank/DDBJ databases">
        <authorList>
            <person name="Gruber-Vodicka R. H."/>
            <person name="Seah K. B. B."/>
        </authorList>
    </citation>
    <scope>NUCLEOTIDE SEQUENCE</scope>
    <source>
        <strain evidence="6">BECK_DK47</strain>
    </source>
</reference>
<feature type="coiled-coil region" evidence="1">
    <location>
        <begin position="358"/>
        <end position="392"/>
    </location>
</feature>
<dbReference type="PANTHER" id="PTHR23150:SF35">
    <property type="entry name" value="BLL6746 PROTEIN"/>
    <property type="match status" value="1"/>
</dbReference>
<dbReference type="InterPro" id="IPR013229">
    <property type="entry name" value="PEGA"/>
</dbReference>
<sequence>MEKFALLIGVSEYPDSVLTSLPVAINNIDDLRTILIDPELGGFSSENVILLPNPGRVEMESAIDNLFRERQKDDLVLLFFSGHIIRDGGKLYFATKETEKNSSGKLVRAGAVPADDVHGYMKRSRSSRQVVILDSHFDNNFPKRLFIKLIFSKLLSGGQIQPFGKVASDENSNNNVHAPLGGKGWVILFSSSSIRHLSEERDRRLSPYTHFLVHGIKTSEAEKDGDGFISAGELHNYAYQNIREEQPAMWPKIYSGGKGKTIHISAVSIEDPKKRYSDEVRKAVDHRGEIPNKKRSTLDRWQDQLRSKTEEKYFFINIEEDIKKFCKERFQGNCEKYGNNFKKTLEKGKNTIIATRSLENSRKELGLEKRDAREIRSEVKKEIRKKRNEEKSGEKQVKKKAQKQQEKYEAFLKVVIRQEGAVFSSETQEELSGVSQALGLTDEEKRKIQDKVGQKNPIKRYILSVFASIKAFGWFIGVLASLITIIIYLDPSWSSFTVGNKQDKGITEESVSTTPTISKPLPPDPTDKKQDHEAIEERTESVKEKQDSSLNTSTSISGFALSTETGDLQTTTIAIDRKIVEQTDSGSHSALAANGHKVPVEKESGKPAENRVEPTRIKRETKQTLVPKSAELSVQVKPTDTTITINKKDYSPSDSPYNLPAGKYTLRAFRQGYKDSEEKFELTAGGEETITVSLVPKPAQLIVRSNAPPGTDTVFIDNRPVGPTSPGSHELSAGEYKVRVERKDFEPFETKVKLVPGEIKTIAKEEVVLIRKPRLRVRSDVGRDKLYIDNRDVGSTGSRFHVLESGKPTMIRVEKKDRDPFEIKVTLAAEEKRAIFVHTKDLTFRDGLKNGSWGANPKKGSWGPKMKIIPKGEFKMGSPNEEEGHQSDEGPQHRVVIPKPFSLGVTEVTRADYGRCVRATKCTKPSGNHSGGFPVTNLSWEDAKKYADWLIEQTGNIYRLPSEAEWEYAARAGTKTRYFWGDDDDKKTACTYANVYDISGWEKHYYEDKDGGYRTSFDCDDGKPGLTTVGRYQPNDFGLFDMSGNVWEWIADCRHQSYIDAPDDGSVWEKEDCKYMMHRGGSWGSKPENIRSATRGGGVGPTKISPTYGFRLARDL</sequence>
<dbReference type="Pfam" id="PF03781">
    <property type="entry name" value="FGE-sulfatase"/>
    <property type="match status" value="1"/>
</dbReference>
<feature type="domain" description="Peptidase C14 caspase" evidence="3">
    <location>
        <begin position="3"/>
        <end position="242"/>
    </location>
</feature>
<proteinExistence type="predicted"/>
<evidence type="ECO:0000259" key="4">
    <source>
        <dbReference type="Pfam" id="PF03781"/>
    </source>
</evidence>
<dbReference type="EMBL" id="CAADEX010000032">
    <property type="protein sequence ID" value="VFJ51056.1"/>
    <property type="molecule type" value="Genomic_DNA"/>
</dbReference>
<organism evidence="6">
    <name type="scientific">Candidatus Kentrum sp. DK</name>
    <dbReference type="NCBI Taxonomy" id="2126562"/>
    <lineage>
        <taxon>Bacteria</taxon>
        <taxon>Pseudomonadati</taxon>
        <taxon>Pseudomonadota</taxon>
        <taxon>Gammaproteobacteria</taxon>
        <taxon>Candidatus Kentrum</taxon>
    </lineage>
</organism>
<evidence type="ECO:0000256" key="2">
    <source>
        <dbReference type="SAM" id="MobiDB-lite"/>
    </source>
</evidence>
<name>A0A450SEJ9_9GAMM</name>
<evidence type="ECO:0000256" key="1">
    <source>
        <dbReference type="SAM" id="Coils"/>
    </source>
</evidence>
<evidence type="ECO:0000259" key="5">
    <source>
        <dbReference type="Pfam" id="PF08308"/>
    </source>
</evidence>
<feature type="domain" description="PEGA" evidence="5">
    <location>
        <begin position="630"/>
        <end position="696"/>
    </location>
</feature>
<feature type="region of interest" description="Disordered" evidence="2">
    <location>
        <begin position="875"/>
        <end position="894"/>
    </location>
</feature>
<dbReference type="GO" id="GO:0120147">
    <property type="term" value="F:formylglycine-generating oxidase activity"/>
    <property type="evidence" value="ECO:0007669"/>
    <property type="project" value="TreeGrafter"/>
</dbReference>
<dbReference type="GO" id="GO:0004197">
    <property type="term" value="F:cysteine-type endopeptidase activity"/>
    <property type="evidence" value="ECO:0007669"/>
    <property type="project" value="InterPro"/>
</dbReference>
<dbReference type="InterPro" id="IPR051043">
    <property type="entry name" value="Sulfatase_Mod_Factor_Kinase"/>
</dbReference>
<feature type="compositionally biased region" description="Basic and acidic residues" evidence="2">
    <location>
        <begin position="525"/>
        <end position="547"/>
    </location>
</feature>
<dbReference type="PANTHER" id="PTHR23150">
    <property type="entry name" value="SULFATASE MODIFYING FACTOR 1, 2"/>
    <property type="match status" value="1"/>
</dbReference>
<feature type="domain" description="PEGA" evidence="5">
    <location>
        <begin position="701"/>
        <end position="759"/>
    </location>
</feature>
<dbReference type="GO" id="GO:0006508">
    <property type="term" value="P:proteolysis"/>
    <property type="evidence" value="ECO:0007669"/>
    <property type="project" value="InterPro"/>
</dbReference>
<feature type="compositionally biased region" description="Basic and acidic residues" evidence="2">
    <location>
        <begin position="882"/>
        <end position="892"/>
    </location>
</feature>
<keyword evidence="1" id="KW-0175">Coiled coil</keyword>
<dbReference type="InterPro" id="IPR042095">
    <property type="entry name" value="SUMF_sf"/>
</dbReference>
<dbReference type="SUPFAM" id="SSF56436">
    <property type="entry name" value="C-type lectin-like"/>
    <property type="match status" value="1"/>
</dbReference>
<dbReference type="InterPro" id="IPR005532">
    <property type="entry name" value="SUMF_dom"/>
</dbReference>
<protein>
    <submittedName>
        <fullName evidence="6">Formylglycine-generating enzyme, required for sulfatase activity, contains SUMF1/FGE domain</fullName>
    </submittedName>
</protein>
<feature type="domain" description="Sulfatase-modifying factor enzyme-like" evidence="4">
    <location>
        <begin position="864"/>
        <end position="1114"/>
    </location>
</feature>
<dbReference type="Pfam" id="PF00656">
    <property type="entry name" value="Peptidase_C14"/>
    <property type="match status" value="1"/>
</dbReference>
<gene>
    <name evidence="6" type="ORF">BECKDK2373B_GA0170837_10324</name>
</gene>
<evidence type="ECO:0000313" key="6">
    <source>
        <dbReference type="EMBL" id="VFJ51056.1"/>
    </source>
</evidence>
<dbReference type="AlphaFoldDB" id="A0A450SEJ9"/>
<dbReference type="Gene3D" id="3.90.1580.10">
    <property type="entry name" value="paralog of FGE (formylglycine-generating enzyme)"/>
    <property type="match status" value="1"/>
</dbReference>
<dbReference type="Gene3D" id="3.40.50.1460">
    <property type="match status" value="1"/>
</dbReference>